<dbReference type="SUPFAM" id="SSF55073">
    <property type="entry name" value="Nucleotide cyclase"/>
    <property type="match status" value="1"/>
</dbReference>
<dbReference type="SUPFAM" id="SSF47384">
    <property type="entry name" value="Homodimeric domain of signal transducing histidine kinase"/>
    <property type="match status" value="1"/>
</dbReference>
<dbReference type="PROSITE" id="PS50887">
    <property type="entry name" value="GGDEF"/>
    <property type="match status" value="1"/>
</dbReference>
<dbReference type="InterPro" id="IPR003661">
    <property type="entry name" value="HisK_dim/P_dom"/>
</dbReference>
<comment type="catalytic activity">
    <reaction evidence="1">
        <text>ATP + protein L-histidine = ADP + protein N-phospho-L-histidine.</text>
        <dbReference type="EC" id="2.7.13.3"/>
    </reaction>
</comment>
<dbReference type="InterPro" id="IPR004358">
    <property type="entry name" value="Sig_transdc_His_kin-like_C"/>
</dbReference>
<dbReference type="PANTHER" id="PTHR43547:SF2">
    <property type="entry name" value="HYBRID SIGNAL TRANSDUCTION HISTIDINE KINASE C"/>
    <property type="match status" value="1"/>
</dbReference>
<dbReference type="InterPro" id="IPR043128">
    <property type="entry name" value="Rev_trsase/Diguanyl_cyclase"/>
</dbReference>
<evidence type="ECO:0000256" key="4">
    <source>
        <dbReference type="SAM" id="Coils"/>
    </source>
</evidence>
<name>A0ABW0NMQ8_9BURK</name>
<organism evidence="7 8">
    <name type="scientific">Caenimonas terrae</name>
    <dbReference type="NCBI Taxonomy" id="696074"/>
    <lineage>
        <taxon>Bacteria</taxon>
        <taxon>Pseudomonadati</taxon>
        <taxon>Pseudomonadota</taxon>
        <taxon>Betaproteobacteria</taxon>
        <taxon>Burkholderiales</taxon>
        <taxon>Comamonadaceae</taxon>
        <taxon>Caenimonas</taxon>
    </lineage>
</organism>
<evidence type="ECO:0000256" key="2">
    <source>
        <dbReference type="ARBA" id="ARBA00012438"/>
    </source>
</evidence>
<dbReference type="Gene3D" id="3.30.70.270">
    <property type="match status" value="1"/>
</dbReference>
<dbReference type="GO" id="GO:0052621">
    <property type="term" value="F:diguanylate cyclase activity"/>
    <property type="evidence" value="ECO:0007669"/>
    <property type="project" value="UniProtKB-EC"/>
</dbReference>
<dbReference type="InterPro" id="IPR029787">
    <property type="entry name" value="Nucleotide_cyclase"/>
</dbReference>
<keyword evidence="7" id="KW-0548">Nucleotidyltransferase</keyword>
<dbReference type="PRINTS" id="PR00344">
    <property type="entry name" value="BCTRLSENSOR"/>
</dbReference>
<feature type="domain" description="Histidine kinase" evidence="5">
    <location>
        <begin position="321"/>
        <end position="539"/>
    </location>
</feature>
<dbReference type="EC" id="2.7.13.3" evidence="2"/>
<keyword evidence="4" id="KW-0175">Coiled coil</keyword>
<evidence type="ECO:0000256" key="1">
    <source>
        <dbReference type="ARBA" id="ARBA00000085"/>
    </source>
</evidence>
<dbReference type="InterPro" id="IPR036097">
    <property type="entry name" value="HisK_dim/P_sf"/>
</dbReference>
<reference evidence="8" key="1">
    <citation type="journal article" date="2019" name="Int. J. Syst. Evol. Microbiol.">
        <title>The Global Catalogue of Microorganisms (GCM) 10K type strain sequencing project: providing services to taxonomists for standard genome sequencing and annotation.</title>
        <authorList>
            <consortium name="The Broad Institute Genomics Platform"/>
            <consortium name="The Broad Institute Genome Sequencing Center for Infectious Disease"/>
            <person name="Wu L."/>
            <person name="Ma J."/>
        </authorList>
    </citation>
    <scope>NUCLEOTIDE SEQUENCE [LARGE SCALE GENOMIC DNA]</scope>
    <source>
        <strain evidence="8">CCUG 57401</strain>
    </source>
</reference>
<comment type="caution">
    <text evidence="7">The sequence shown here is derived from an EMBL/GenBank/DDBJ whole genome shotgun (WGS) entry which is preliminary data.</text>
</comment>
<dbReference type="SMART" id="SM00387">
    <property type="entry name" value="HATPase_c"/>
    <property type="match status" value="1"/>
</dbReference>
<dbReference type="Gene3D" id="3.30.565.10">
    <property type="entry name" value="Histidine kinase-like ATPase, C-terminal domain"/>
    <property type="match status" value="1"/>
</dbReference>
<dbReference type="InterPro" id="IPR000160">
    <property type="entry name" value="GGDEF_dom"/>
</dbReference>
<evidence type="ECO:0000256" key="3">
    <source>
        <dbReference type="ARBA" id="ARBA00022553"/>
    </source>
</evidence>
<evidence type="ECO:0000313" key="7">
    <source>
        <dbReference type="EMBL" id="MFC5500199.1"/>
    </source>
</evidence>
<dbReference type="InterPro" id="IPR005467">
    <property type="entry name" value="His_kinase_dom"/>
</dbReference>
<dbReference type="NCBIfam" id="TIGR00254">
    <property type="entry name" value="GGDEF"/>
    <property type="match status" value="1"/>
</dbReference>
<dbReference type="Pfam" id="PF02518">
    <property type="entry name" value="HATPase_c"/>
    <property type="match status" value="1"/>
</dbReference>
<gene>
    <name evidence="7" type="ORF">ACFPOE_21835</name>
</gene>
<dbReference type="CDD" id="cd00082">
    <property type="entry name" value="HisKA"/>
    <property type="match status" value="1"/>
</dbReference>
<dbReference type="Proteomes" id="UP001596037">
    <property type="component" value="Unassembled WGS sequence"/>
</dbReference>
<evidence type="ECO:0000259" key="6">
    <source>
        <dbReference type="PROSITE" id="PS50887"/>
    </source>
</evidence>
<proteinExistence type="predicted"/>
<evidence type="ECO:0000313" key="8">
    <source>
        <dbReference type="Proteomes" id="UP001596037"/>
    </source>
</evidence>
<dbReference type="PANTHER" id="PTHR43547">
    <property type="entry name" value="TWO-COMPONENT HISTIDINE KINASE"/>
    <property type="match status" value="1"/>
</dbReference>
<feature type="domain" description="GGDEF" evidence="6">
    <location>
        <begin position="117"/>
        <end position="250"/>
    </location>
</feature>
<feature type="coiled-coil region" evidence="4">
    <location>
        <begin position="10"/>
        <end position="88"/>
    </location>
</feature>
<dbReference type="CDD" id="cd00075">
    <property type="entry name" value="HATPase"/>
    <property type="match status" value="1"/>
</dbReference>
<evidence type="ECO:0000259" key="5">
    <source>
        <dbReference type="PROSITE" id="PS50109"/>
    </source>
</evidence>
<keyword evidence="8" id="KW-1185">Reference proteome</keyword>
<accession>A0ABW0NMQ8</accession>
<keyword evidence="7" id="KW-0808">Transferase</keyword>
<dbReference type="Gene3D" id="1.10.287.130">
    <property type="match status" value="1"/>
</dbReference>
<protein>
    <recommendedName>
        <fullName evidence="2">histidine kinase</fullName>
        <ecNumber evidence="2">2.7.13.3</ecNumber>
    </recommendedName>
</protein>
<dbReference type="RefSeq" id="WP_376852439.1">
    <property type="nucleotide sequence ID" value="NZ_JBHSMF010000010.1"/>
</dbReference>
<dbReference type="Pfam" id="PF00512">
    <property type="entry name" value="HisKA"/>
    <property type="match status" value="1"/>
</dbReference>
<dbReference type="PROSITE" id="PS50109">
    <property type="entry name" value="HIS_KIN"/>
    <property type="match status" value="1"/>
</dbReference>
<dbReference type="InterPro" id="IPR036890">
    <property type="entry name" value="HATPase_C_sf"/>
</dbReference>
<dbReference type="CDD" id="cd01949">
    <property type="entry name" value="GGDEF"/>
    <property type="match status" value="1"/>
</dbReference>
<dbReference type="SUPFAM" id="SSF55874">
    <property type="entry name" value="ATPase domain of HSP90 chaperone/DNA topoisomerase II/histidine kinase"/>
    <property type="match status" value="1"/>
</dbReference>
<dbReference type="Pfam" id="PF00990">
    <property type="entry name" value="GGDEF"/>
    <property type="match status" value="1"/>
</dbReference>
<keyword evidence="3" id="KW-0597">Phosphoprotein</keyword>
<dbReference type="SMART" id="SM00267">
    <property type="entry name" value="GGDEF"/>
    <property type="match status" value="1"/>
</dbReference>
<dbReference type="InterPro" id="IPR003594">
    <property type="entry name" value="HATPase_dom"/>
</dbReference>
<dbReference type="SMART" id="SM00388">
    <property type="entry name" value="HisKA"/>
    <property type="match status" value="1"/>
</dbReference>
<dbReference type="EMBL" id="JBHSMF010000010">
    <property type="protein sequence ID" value="MFC5500199.1"/>
    <property type="molecule type" value="Genomic_DNA"/>
</dbReference>
<sequence length="544" mass="57879">MSAGPDPVLRAEAMAEASRIQAEIDASREELAGLRRQVAAARIELVSGRAAHLVEANEHLVLAALAARRQAEASERALREMAEAAELDSLTGLPLPGLLRSRLATLIADAREDGSGAHVALVLLNLTDFKLIRDTLGHATGDQVLQLAARTLEAAARPIDTVSRHRGDEFLILLPQLADVSEAVEHAARIVGALGAPTMLNQQVLRLTASAGIAVYPQDGTDADALTERAVAAMYLAKWRGLGSYAFQGESGGAERSPQLRTLEALRQPLVDHRSAATASMRRNDQLQEANTQLLLAVLTAQDLKQAAEQALERQTNFLGVLAHELRNPLTPIRNAAAILGRIPTEGPLLGKLQGIIERQVRNMSRMVEDLLDVSRVSSGKLRLELVSVDMNGLIDDVVQACRPSMDTRLQQFDVHLAAGPLQVCGDALRLAQVLGNLLDNASKYTPEGGRVGLQASADGDRMVLTVSDNGIGITAQALATIFEPFVQEQHATLFNGRGLGIGLTVVRELVEGHGGTVSVASAGKGLGSRFTVTLPLERDPPAG</sequence>